<comment type="caution">
    <text evidence="1">The sequence shown here is derived from an EMBL/GenBank/DDBJ whole genome shotgun (WGS) entry which is preliminary data.</text>
</comment>
<sequence length="516" mass="56319">MTTLHLTIDDIPDLKGKVALITGGASGIGLAAARILAFRGAVVHVLDLVPIDNDFDIFEVPGQEEPDRNVLGSVPAHAIRFHKCDITDWAALRGVFSSVGHIDIAVANAGVSQEADYFADTFDANGDLEEPRYGVIDVNYRAVLNFVKLALSQFAKQESGSSLVLTCSATAYSPEQSLPVYSATKSALVGLIRAMRPSISKYGATINGVAPAATISKLLPKNLAAPIIQAGAPPGTATESYAVLLKLILIFAIPTTLAASWIYNVYFHPLSQFPGPLLGRASLVSFWRRPIVRVSPNELSFGSVESWKAIYGHSTAGHHPTPIKAPFYDIFGAGFKSLCIGSERNPAKHNEMRKMLSAAFSQRSLLEQEATVSSAIDEFVRVIGEEGGPYTPGINMTKWNEMISFDILGEMAFGESFHSVENRKPHFWSEIIEEHLYLITLADNLSRIGALATAFKWFIPSRMVVQNQNSRYSRSQVEKRLALQSPRKDFLTVLVDKVRKGEVDKEEMTAHVSTLA</sequence>
<protein>
    <submittedName>
        <fullName evidence="1">Uncharacterized protein</fullName>
    </submittedName>
</protein>
<evidence type="ECO:0000313" key="1">
    <source>
        <dbReference type="EMBL" id="KAJ8113161.1"/>
    </source>
</evidence>
<reference evidence="1" key="1">
    <citation type="submission" date="2022-11" db="EMBL/GenBank/DDBJ databases">
        <title>Genome Sequence of Nemania bipapillata.</title>
        <authorList>
            <person name="Buettner E."/>
        </authorList>
    </citation>
    <scope>NUCLEOTIDE SEQUENCE</scope>
    <source>
        <strain evidence="1">CP14</strain>
    </source>
</reference>
<evidence type="ECO:0000313" key="2">
    <source>
        <dbReference type="Proteomes" id="UP001153334"/>
    </source>
</evidence>
<dbReference type="EMBL" id="JAPESX010001563">
    <property type="protein sequence ID" value="KAJ8113161.1"/>
    <property type="molecule type" value="Genomic_DNA"/>
</dbReference>
<dbReference type="Proteomes" id="UP001153334">
    <property type="component" value="Unassembled WGS sequence"/>
</dbReference>
<keyword evidence="2" id="KW-1185">Reference proteome</keyword>
<organism evidence="1 2">
    <name type="scientific">Nemania bipapillata</name>
    <dbReference type="NCBI Taxonomy" id="110536"/>
    <lineage>
        <taxon>Eukaryota</taxon>
        <taxon>Fungi</taxon>
        <taxon>Dikarya</taxon>
        <taxon>Ascomycota</taxon>
        <taxon>Pezizomycotina</taxon>
        <taxon>Sordariomycetes</taxon>
        <taxon>Xylariomycetidae</taxon>
        <taxon>Xylariales</taxon>
        <taxon>Xylariaceae</taxon>
        <taxon>Nemania</taxon>
    </lineage>
</organism>
<proteinExistence type="predicted"/>
<accession>A0ACC2IDC5</accession>
<name>A0ACC2IDC5_9PEZI</name>
<gene>
    <name evidence="1" type="ORF">ONZ43_g5216</name>
</gene>